<dbReference type="Pfam" id="PF12801">
    <property type="entry name" value="Fer4_5"/>
    <property type="match status" value="2"/>
</dbReference>
<organism evidence="9">
    <name type="scientific">uncultured Desulfobacterium sp</name>
    <dbReference type="NCBI Taxonomy" id="201089"/>
    <lineage>
        <taxon>Bacteria</taxon>
        <taxon>Pseudomonadati</taxon>
        <taxon>Thermodesulfobacteriota</taxon>
        <taxon>Desulfobacteria</taxon>
        <taxon>Desulfobacterales</taxon>
        <taxon>Desulfobacteriaceae</taxon>
        <taxon>Desulfobacterium</taxon>
        <taxon>environmental samples</taxon>
    </lineage>
</organism>
<evidence type="ECO:0000256" key="3">
    <source>
        <dbReference type="ARBA" id="ARBA00022723"/>
    </source>
</evidence>
<evidence type="ECO:0000259" key="8">
    <source>
        <dbReference type="PROSITE" id="PS51379"/>
    </source>
</evidence>
<accession>A0A445MTX2</accession>
<feature type="transmembrane region" description="Helical" evidence="7">
    <location>
        <begin position="180"/>
        <end position="198"/>
    </location>
</feature>
<evidence type="ECO:0000256" key="1">
    <source>
        <dbReference type="ARBA" id="ARBA00022448"/>
    </source>
</evidence>
<dbReference type="GO" id="GO:0051539">
    <property type="term" value="F:4 iron, 4 sulfur cluster binding"/>
    <property type="evidence" value="ECO:0007669"/>
    <property type="project" value="UniProtKB-KW"/>
</dbReference>
<feature type="transmembrane region" description="Helical" evidence="7">
    <location>
        <begin position="9"/>
        <end position="26"/>
    </location>
</feature>
<dbReference type="Pfam" id="PF00037">
    <property type="entry name" value="Fer4"/>
    <property type="match status" value="1"/>
</dbReference>
<keyword evidence="5" id="KW-0408">Iron</keyword>
<evidence type="ECO:0000256" key="6">
    <source>
        <dbReference type="ARBA" id="ARBA00023014"/>
    </source>
</evidence>
<feature type="transmembrane region" description="Helical" evidence="7">
    <location>
        <begin position="205"/>
        <end position="225"/>
    </location>
</feature>
<sequence length="517" mass="57117">MRHGPAKKIRAAVCICFIAAISISFLDIKGSVPSSFINSAVFFQFIPSLIKFINTYSGAFIGFIIVLILLLIFGRVYCSFLCPLGGFFDIIIFVRRKIRKVKFRYTKAHNFLRYSVLLITVIALVTTGMTLITILDPFSNFGRIITCLARPVFISLNNLTATTLEHFDIYSVAPFTYKPIQISILLYTAIFFAVATVLSLIRGRLYCNTICPVGSLFGLVSYLSAFKFRVDKELCTGCGLCEKVCKSNCIDSVNNSIDFSRCVCCFNCYDSCPAGAILYSHSAIDRNRTISAGRGKEGRRAFLAMILLLAIRPVRNALAQNRIVVYKMNLIPVRKNVAVTPPGSKGIARFRGSCTACYLCVSVCPGQVIQPSLLESGAILLPVMDNRKGFCNYECKKCSEICPSGAILPISLEEKKLTQIGIAKFIKDNCVVVTQKTECCACSEHCPTKAVHEVIENNLRLPQVNEEICVGCGACEHVCPALPHKAIYVEGNYLHKTAKPPVEEKLKPVEPEKGFPF</sequence>
<name>A0A445MTX2_9BACT</name>
<dbReference type="SUPFAM" id="SSF54862">
    <property type="entry name" value="4Fe-4S ferredoxins"/>
    <property type="match status" value="1"/>
</dbReference>
<dbReference type="InterPro" id="IPR017896">
    <property type="entry name" value="4Fe4S_Fe-S-bd"/>
</dbReference>
<dbReference type="InterPro" id="IPR051684">
    <property type="entry name" value="Electron_Trans/Redox"/>
</dbReference>
<keyword evidence="1" id="KW-0813">Transport</keyword>
<proteinExistence type="predicted"/>
<feature type="domain" description="4Fe-4S ferredoxin-type" evidence="8">
    <location>
        <begin position="460"/>
        <end position="492"/>
    </location>
</feature>
<evidence type="ECO:0000256" key="7">
    <source>
        <dbReference type="SAM" id="Phobius"/>
    </source>
</evidence>
<dbReference type="PANTHER" id="PTHR30176:SF3">
    <property type="entry name" value="FERREDOXIN-TYPE PROTEIN NAPH"/>
    <property type="match status" value="1"/>
</dbReference>
<feature type="domain" description="4Fe-4S ferredoxin-type" evidence="8">
    <location>
        <begin position="226"/>
        <end position="255"/>
    </location>
</feature>
<protein>
    <submittedName>
        <fullName evidence="9">Ferredoxin-type protein</fullName>
    </submittedName>
</protein>
<dbReference type="Gene3D" id="3.30.70.20">
    <property type="match status" value="3"/>
</dbReference>
<feature type="transmembrane region" description="Helical" evidence="7">
    <location>
        <begin position="60"/>
        <end position="93"/>
    </location>
</feature>
<dbReference type="GO" id="GO:0046872">
    <property type="term" value="F:metal ion binding"/>
    <property type="evidence" value="ECO:0007669"/>
    <property type="project" value="UniProtKB-KW"/>
</dbReference>
<feature type="domain" description="4Fe-4S ferredoxin-type" evidence="8">
    <location>
        <begin position="256"/>
        <end position="282"/>
    </location>
</feature>
<feature type="domain" description="4Fe-4S ferredoxin-type" evidence="8">
    <location>
        <begin position="380"/>
        <end position="413"/>
    </location>
</feature>
<dbReference type="InterPro" id="IPR017900">
    <property type="entry name" value="4Fe4S_Fe_S_CS"/>
</dbReference>
<keyword evidence="7" id="KW-0472">Membrane</keyword>
<feature type="transmembrane region" description="Helical" evidence="7">
    <location>
        <begin position="114"/>
        <end position="135"/>
    </location>
</feature>
<feature type="domain" description="4Fe-4S ferredoxin-type" evidence="8">
    <location>
        <begin position="345"/>
        <end position="374"/>
    </location>
</feature>
<evidence type="ECO:0000256" key="4">
    <source>
        <dbReference type="ARBA" id="ARBA00022982"/>
    </source>
</evidence>
<dbReference type="PANTHER" id="PTHR30176">
    <property type="entry name" value="FERREDOXIN-TYPE PROTEIN NAPH"/>
    <property type="match status" value="1"/>
</dbReference>
<dbReference type="PROSITE" id="PS51379">
    <property type="entry name" value="4FE4S_FER_2"/>
    <property type="match status" value="5"/>
</dbReference>
<dbReference type="CDD" id="cd16373">
    <property type="entry name" value="DMSOR_beta_like"/>
    <property type="match status" value="1"/>
</dbReference>
<dbReference type="AlphaFoldDB" id="A0A445MTX2"/>
<evidence type="ECO:0000313" key="9">
    <source>
        <dbReference type="EMBL" id="SPD72849.1"/>
    </source>
</evidence>
<keyword evidence="3" id="KW-0479">Metal-binding</keyword>
<keyword evidence="7" id="KW-0812">Transmembrane</keyword>
<evidence type="ECO:0000256" key="5">
    <source>
        <dbReference type="ARBA" id="ARBA00023004"/>
    </source>
</evidence>
<dbReference type="Pfam" id="PF13187">
    <property type="entry name" value="Fer4_9"/>
    <property type="match status" value="1"/>
</dbReference>
<gene>
    <name evidence="9" type="ORF">PITCH_A1580004</name>
</gene>
<dbReference type="EMBL" id="OJIN01000066">
    <property type="protein sequence ID" value="SPD72849.1"/>
    <property type="molecule type" value="Genomic_DNA"/>
</dbReference>
<keyword evidence="2" id="KW-0004">4Fe-4S</keyword>
<dbReference type="PROSITE" id="PS00198">
    <property type="entry name" value="4FE4S_FER_1"/>
    <property type="match status" value="3"/>
</dbReference>
<keyword evidence="7" id="KW-1133">Transmembrane helix</keyword>
<dbReference type="GO" id="GO:0005886">
    <property type="term" value="C:plasma membrane"/>
    <property type="evidence" value="ECO:0007669"/>
    <property type="project" value="TreeGrafter"/>
</dbReference>
<keyword evidence="6" id="KW-0411">Iron-sulfur</keyword>
<evidence type="ECO:0000256" key="2">
    <source>
        <dbReference type="ARBA" id="ARBA00022485"/>
    </source>
</evidence>
<reference evidence="9" key="1">
    <citation type="submission" date="2018-01" db="EMBL/GenBank/DDBJ databases">
        <authorList>
            <person name="Regsiter A."/>
            <person name="William W."/>
        </authorList>
    </citation>
    <scope>NUCLEOTIDE SEQUENCE</scope>
    <source>
        <strain evidence="9">TRIP AH-1</strain>
    </source>
</reference>
<keyword evidence="4" id="KW-0249">Electron transport</keyword>